<evidence type="ECO:0000256" key="7">
    <source>
        <dbReference type="ARBA" id="ARBA00023136"/>
    </source>
</evidence>
<evidence type="ECO:0000256" key="10">
    <source>
        <dbReference type="PROSITE-ProRule" id="PRU01360"/>
    </source>
</evidence>
<dbReference type="AlphaFoldDB" id="A0A419SCC2"/>
<dbReference type="InterPro" id="IPR023997">
    <property type="entry name" value="TonB-dep_OMP_SusC/RagA_CS"/>
</dbReference>
<accession>A0A419SCC2</accession>
<keyword evidence="7 10" id="KW-0472">Membrane</keyword>
<evidence type="ECO:0000256" key="3">
    <source>
        <dbReference type="ARBA" id="ARBA00022452"/>
    </source>
</evidence>
<dbReference type="Gene3D" id="2.40.170.20">
    <property type="entry name" value="TonB-dependent receptor, beta-barrel domain"/>
    <property type="match status" value="1"/>
</dbReference>
<comment type="similarity">
    <text evidence="10 11">Belongs to the TonB-dependent receptor family.</text>
</comment>
<organism evidence="15 16">
    <name type="scientific">Pelobium manganitolerans</name>
    <dbReference type="NCBI Taxonomy" id="1842495"/>
    <lineage>
        <taxon>Bacteria</taxon>
        <taxon>Pseudomonadati</taxon>
        <taxon>Bacteroidota</taxon>
        <taxon>Sphingobacteriia</taxon>
        <taxon>Sphingobacteriales</taxon>
        <taxon>Sphingobacteriaceae</taxon>
        <taxon>Pelobium</taxon>
    </lineage>
</organism>
<dbReference type="Proteomes" id="UP000283433">
    <property type="component" value="Unassembled WGS sequence"/>
</dbReference>
<feature type="domain" description="TonB-dependent receptor plug" evidence="14">
    <location>
        <begin position="116"/>
        <end position="229"/>
    </location>
</feature>
<dbReference type="InterPro" id="IPR012910">
    <property type="entry name" value="Plug_dom"/>
</dbReference>
<sequence>MKKLVQSFFILLLIATSVLAQDRRITGKVTAAEDGLPLPGVSVKVTGEKQGTQTDANGNFTLNLPAGAKSLEISYIGFVSQVVSIGTKTNVNVALVNDTKALSEVVVVGYSTTTQQAFTGSAKVVSSENLERKAVSNVSQALAGEVSGVNVINTSGQPGTTATIRVRGFGSVNGNRAPLYVVDGAPIATNTINTVNPLSAINPDDIDNVTVLKDAAATAIYGARGANGVVVITTKSGKGKPSFIEVNGQTGTNMSLLPRYDVIESPEQYIGLVWEGLYNQAVITGKTDPTATANSRIFNPNYSVSSKYNMWNVANGAALIDPVTRTVKPGVTRKYNPEDWEDYGFQNSSRNEANIKFGGSSDATNYYSSFGYLKDKGYSVGSDYERLSGRLNLNQKIKPWLTGSVNLAYARSEANRGGQSEDSGSIFWFVDNIPSIYPVFLRDATGSIVTDPIFGGNQYDYGQGRGFGALTNAIADATYDIQRDNRNDLNGVGSLKIDIVKGLSFETRLGIQYFSNIYNLRNNKYYGSAAGQNGSLFQRRTDFTSSNFLNLLRYTKSFGEHSIEALAAHESTDFKYNISAFSSYNLVDPDLLDFNNAVVSNPNSGYTNAYKLDSYFSQVNYNYKSTYYLSGSIRRDGSSRFVKNKWGTFGSVGAAWILSNESFMQQSNDLFPYLKLKASYGLIGDQEGVGYYPGYDLYAINNLEDNPAFSFDTKGNPDLTWETAKIFQTGVEFDFKKYISGSIDYFIKNTDDLIFDRRVGPSIGYAIIKVNDGKLRNQGLEFDLTGHILKKADYRLDLGVNGAFYKNKLTQMPIDPVTGKQKPIDIQTAYGYSVGHSIYDFYMRNFEGVDPADGTSMWTRYYNDANNNGVLDAGEGIASLTQYLADNPTVSESSLKTTTTKTYSNATQYYIGKSAIPTVRGAFNLTAGYKAFDLSVQMLYGLGGYSYDYAYATLMNNDAVGSNNWSTDILNRWQKAGDVTDVPRISNEEDANVNARSSRFLTKANYLVLNNVRLSYGLPKTYLSKIGLTDCSVWVSGDNLWISSARDGFNPMISESGASDIYTYSPLSTITLGLKVRL</sequence>
<dbReference type="InterPro" id="IPR023996">
    <property type="entry name" value="TonB-dep_OMP_SusC/RagA"/>
</dbReference>
<evidence type="ECO:0000256" key="2">
    <source>
        <dbReference type="ARBA" id="ARBA00022448"/>
    </source>
</evidence>
<proteinExistence type="inferred from homology"/>
<comment type="subcellular location">
    <subcellularLocation>
        <location evidence="1 10">Cell outer membrane</location>
        <topology evidence="1 10">Multi-pass membrane protein</topology>
    </subcellularLocation>
</comment>
<dbReference type="Pfam" id="PF07715">
    <property type="entry name" value="Plug"/>
    <property type="match status" value="1"/>
</dbReference>
<dbReference type="SUPFAM" id="SSF56935">
    <property type="entry name" value="Porins"/>
    <property type="match status" value="1"/>
</dbReference>
<dbReference type="Pfam" id="PF00593">
    <property type="entry name" value="TonB_dep_Rec_b-barrel"/>
    <property type="match status" value="1"/>
</dbReference>
<evidence type="ECO:0000256" key="6">
    <source>
        <dbReference type="ARBA" id="ARBA00023077"/>
    </source>
</evidence>
<dbReference type="InterPro" id="IPR037066">
    <property type="entry name" value="Plug_dom_sf"/>
</dbReference>
<dbReference type="SUPFAM" id="SSF49464">
    <property type="entry name" value="Carboxypeptidase regulatory domain-like"/>
    <property type="match status" value="1"/>
</dbReference>
<dbReference type="Gene3D" id="2.170.130.10">
    <property type="entry name" value="TonB-dependent receptor, plug domain"/>
    <property type="match status" value="1"/>
</dbReference>
<dbReference type="Pfam" id="PF13715">
    <property type="entry name" value="CarbopepD_reg_2"/>
    <property type="match status" value="1"/>
</dbReference>
<evidence type="ECO:0000259" key="13">
    <source>
        <dbReference type="Pfam" id="PF00593"/>
    </source>
</evidence>
<reference evidence="15 16" key="1">
    <citation type="submission" date="2016-07" db="EMBL/GenBank/DDBJ databases">
        <title>Genome of Pelobium manganitolerans.</title>
        <authorList>
            <person name="Wu S."/>
            <person name="Wang G."/>
        </authorList>
    </citation>
    <scope>NUCLEOTIDE SEQUENCE [LARGE SCALE GENOMIC DNA]</scope>
    <source>
        <strain evidence="15 16">YS-25</strain>
    </source>
</reference>
<evidence type="ECO:0000256" key="12">
    <source>
        <dbReference type="SAM" id="SignalP"/>
    </source>
</evidence>
<dbReference type="PANTHER" id="PTHR30069:SF29">
    <property type="entry name" value="HEMOGLOBIN AND HEMOGLOBIN-HAPTOGLOBIN-BINDING PROTEIN 1-RELATED"/>
    <property type="match status" value="1"/>
</dbReference>
<evidence type="ECO:0000256" key="4">
    <source>
        <dbReference type="ARBA" id="ARBA00022692"/>
    </source>
</evidence>
<evidence type="ECO:0000313" key="16">
    <source>
        <dbReference type="Proteomes" id="UP000283433"/>
    </source>
</evidence>
<protein>
    <submittedName>
        <fullName evidence="15">SusC/RagA family TonB-linked outer membrane protein</fullName>
    </submittedName>
</protein>
<keyword evidence="8" id="KW-0675">Receptor</keyword>
<evidence type="ECO:0000256" key="11">
    <source>
        <dbReference type="RuleBase" id="RU003357"/>
    </source>
</evidence>
<comment type="caution">
    <text evidence="15">The sequence shown here is derived from an EMBL/GenBank/DDBJ whole genome shotgun (WGS) entry which is preliminary data.</text>
</comment>
<dbReference type="Gene3D" id="2.60.40.1120">
    <property type="entry name" value="Carboxypeptidase-like, regulatory domain"/>
    <property type="match status" value="1"/>
</dbReference>
<dbReference type="InterPro" id="IPR039426">
    <property type="entry name" value="TonB-dep_rcpt-like"/>
</dbReference>
<keyword evidence="9 10" id="KW-0998">Cell outer membrane</keyword>
<dbReference type="GO" id="GO:0009279">
    <property type="term" value="C:cell outer membrane"/>
    <property type="evidence" value="ECO:0007669"/>
    <property type="project" value="UniProtKB-SubCell"/>
</dbReference>
<gene>
    <name evidence="15" type="ORF">BCY91_01675</name>
</gene>
<evidence type="ECO:0000256" key="8">
    <source>
        <dbReference type="ARBA" id="ARBA00023170"/>
    </source>
</evidence>
<evidence type="ECO:0000256" key="5">
    <source>
        <dbReference type="ARBA" id="ARBA00022729"/>
    </source>
</evidence>
<feature type="chain" id="PRO_5019255514" evidence="12">
    <location>
        <begin position="21"/>
        <end position="1078"/>
    </location>
</feature>
<keyword evidence="16" id="KW-1185">Reference proteome</keyword>
<dbReference type="PANTHER" id="PTHR30069">
    <property type="entry name" value="TONB-DEPENDENT OUTER MEMBRANE RECEPTOR"/>
    <property type="match status" value="1"/>
</dbReference>
<evidence type="ECO:0000259" key="14">
    <source>
        <dbReference type="Pfam" id="PF07715"/>
    </source>
</evidence>
<dbReference type="InterPro" id="IPR000531">
    <property type="entry name" value="Beta-barrel_TonB"/>
</dbReference>
<feature type="signal peptide" evidence="12">
    <location>
        <begin position="1"/>
        <end position="20"/>
    </location>
</feature>
<dbReference type="NCBIfam" id="TIGR04057">
    <property type="entry name" value="SusC_RagA_signa"/>
    <property type="match status" value="1"/>
</dbReference>
<dbReference type="OrthoDB" id="9768177at2"/>
<evidence type="ECO:0000313" key="15">
    <source>
        <dbReference type="EMBL" id="RKD20353.1"/>
    </source>
</evidence>
<keyword evidence="6 11" id="KW-0798">TonB box</keyword>
<feature type="domain" description="TonB-dependent receptor-like beta-barrel" evidence="13">
    <location>
        <begin position="453"/>
        <end position="897"/>
    </location>
</feature>
<keyword evidence="3 10" id="KW-1134">Transmembrane beta strand</keyword>
<dbReference type="PROSITE" id="PS52016">
    <property type="entry name" value="TONB_DEPENDENT_REC_3"/>
    <property type="match status" value="1"/>
</dbReference>
<keyword evidence="5 12" id="KW-0732">Signal</keyword>
<dbReference type="InterPro" id="IPR036942">
    <property type="entry name" value="Beta-barrel_TonB_sf"/>
</dbReference>
<dbReference type="GO" id="GO:0044718">
    <property type="term" value="P:siderophore transmembrane transport"/>
    <property type="evidence" value="ECO:0007669"/>
    <property type="project" value="TreeGrafter"/>
</dbReference>
<keyword evidence="2 10" id="KW-0813">Transport</keyword>
<dbReference type="RefSeq" id="WP_120180270.1">
    <property type="nucleotide sequence ID" value="NZ_MBTA01000001.1"/>
</dbReference>
<evidence type="ECO:0000256" key="1">
    <source>
        <dbReference type="ARBA" id="ARBA00004571"/>
    </source>
</evidence>
<dbReference type="NCBIfam" id="TIGR04056">
    <property type="entry name" value="OMP_RagA_SusC"/>
    <property type="match status" value="1"/>
</dbReference>
<keyword evidence="4 10" id="KW-0812">Transmembrane</keyword>
<dbReference type="GO" id="GO:0015344">
    <property type="term" value="F:siderophore uptake transmembrane transporter activity"/>
    <property type="evidence" value="ECO:0007669"/>
    <property type="project" value="TreeGrafter"/>
</dbReference>
<name>A0A419SCC2_9SPHI</name>
<evidence type="ECO:0000256" key="9">
    <source>
        <dbReference type="ARBA" id="ARBA00023237"/>
    </source>
</evidence>
<dbReference type="EMBL" id="MBTA01000001">
    <property type="protein sequence ID" value="RKD20353.1"/>
    <property type="molecule type" value="Genomic_DNA"/>
</dbReference>
<dbReference type="InterPro" id="IPR008969">
    <property type="entry name" value="CarboxyPept-like_regulatory"/>
</dbReference>